<organism evidence="1 2">
    <name type="scientific">Plectus sambesii</name>
    <dbReference type="NCBI Taxonomy" id="2011161"/>
    <lineage>
        <taxon>Eukaryota</taxon>
        <taxon>Metazoa</taxon>
        <taxon>Ecdysozoa</taxon>
        <taxon>Nematoda</taxon>
        <taxon>Chromadorea</taxon>
        <taxon>Plectida</taxon>
        <taxon>Plectina</taxon>
        <taxon>Plectoidea</taxon>
        <taxon>Plectidae</taxon>
        <taxon>Plectus</taxon>
    </lineage>
</organism>
<name>A0A914UKJ8_9BILA</name>
<reference evidence="2" key="1">
    <citation type="submission" date="2022-11" db="UniProtKB">
        <authorList>
            <consortium name="WormBaseParasite"/>
        </authorList>
    </citation>
    <scope>IDENTIFICATION</scope>
</reference>
<dbReference type="Proteomes" id="UP000887566">
    <property type="component" value="Unplaced"/>
</dbReference>
<dbReference type="AlphaFoldDB" id="A0A914UKJ8"/>
<proteinExistence type="predicted"/>
<dbReference type="WBParaSite" id="PSAMB.scaffold106size78906.g2127.t1">
    <property type="protein sequence ID" value="PSAMB.scaffold106size78906.g2127.t1"/>
    <property type="gene ID" value="PSAMB.scaffold106size78906.g2127"/>
</dbReference>
<sequence>MLGRDRGEREGVGGAINRLSRLAVGRSNASARCPAMFLLRSDGRRRPPTEREPYARSTSAETYSLIGRTCVALIGPTVARSWGRRFPAATTSSRTAPPTPNQFARLALRARPALCSAVGRSEHQLISADDSAGALLSLGASKGRWSRSRSTCATVEPVRNENVVKLSSSSTVVVVALCVGAVDGAESGTNRPP</sequence>
<evidence type="ECO:0000313" key="2">
    <source>
        <dbReference type="WBParaSite" id="PSAMB.scaffold106size78906.g2127.t1"/>
    </source>
</evidence>
<protein>
    <submittedName>
        <fullName evidence="2">Uncharacterized protein</fullName>
    </submittedName>
</protein>
<keyword evidence="1" id="KW-1185">Reference proteome</keyword>
<evidence type="ECO:0000313" key="1">
    <source>
        <dbReference type="Proteomes" id="UP000887566"/>
    </source>
</evidence>
<accession>A0A914UKJ8</accession>